<accession>A0ACB7RJV8</accession>
<dbReference type="EMBL" id="CM023489">
    <property type="protein sequence ID" value="KAH6922109.1"/>
    <property type="molecule type" value="Genomic_DNA"/>
</dbReference>
<organism evidence="1 2">
    <name type="scientific">Hyalomma asiaticum</name>
    <name type="common">Tick</name>
    <dbReference type="NCBI Taxonomy" id="266040"/>
    <lineage>
        <taxon>Eukaryota</taxon>
        <taxon>Metazoa</taxon>
        <taxon>Ecdysozoa</taxon>
        <taxon>Arthropoda</taxon>
        <taxon>Chelicerata</taxon>
        <taxon>Arachnida</taxon>
        <taxon>Acari</taxon>
        <taxon>Parasitiformes</taxon>
        <taxon>Ixodida</taxon>
        <taxon>Ixodoidea</taxon>
        <taxon>Ixodidae</taxon>
        <taxon>Hyalomminae</taxon>
        <taxon>Hyalomma</taxon>
    </lineage>
</organism>
<sequence>MIPSLNRRSSPRFLSRLEPSYCGKFAMSSWEYTLTGFGDFYEQRRIAFTEPMPVSRVCNMCGRVPSSSIMLPCGHSFVLEVPS</sequence>
<dbReference type="Proteomes" id="UP000821845">
    <property type="component" value="Chromosome 9"/>
</dbReference>
<protein>
    <submittedName>
        <fullName evidence="1">Uncharacterized protein</fullName>
    </submittedName>
</protein>
<proteinExistence type="predicted"/>
<comment type="caution">
    <text evidence="1">The sequence shown here is derived from an EMBL/GenBank/DDBJ whole genome shotgun (WGS) entry which is preliminary data.</text>
</comment>
<name>A0ACB7RJV8_HYAAI</name>
<keyword evidence="2" id="KW-1185">Reference proteome</keyword>
<evidence type="ECO:0000313" key="1">
    <source>
        <dbReference type="EMBL" id="KAH6922109.1"/>
    </source>
</evidence>
<reference evidence="1" key="1">
    <citation type="submission" date="2020-05" db="EMBL/GenBank/DDBJ databases">
        <title>Large-scale comparative analyses of tick genomes elucidate their genetic diversity and vector capacities.</title>
        <authorList>
            <person name="Jia N."/>
            <person name="Wang J."/>
            <person name="Shi W."/>
            <person name="Du L."/>
            <person name="Sun Y."/>
            <person name="Zhan W."/>
            <person name="Jiang J."/>
            <person name="Wang Q."/>
            <person name="Zhang B."/>
            <person name="Ji P."/>
            <person name="Sakyi L.B."/>
            <person name="Cui X."/>
            <person name="Yuan T."/>
            <person name="Jiang B."/>
            <person name="Yang W."/>
            <person name="Lam T.T.-Y."/>
            <person name="Chang Q."/>
            <person name="Ding S."/>
            <person name="Wang X."/>
            <person name="Zhu J."/>
            <person name="Ruan X."/>
            <person name="Zhao L."/>
            <person name="Wei J."/>
            <person name="Que T."/>
            <person name="Du C."/>
            <person name="Cheng J."/>
            <person name="Dai P."/>
            <person name="Han X."/>
            <person name="Huang E."/>
            <person name="Gao Y."/>
            <person name="Liu J."/>
            <person name="Shao H."/>
            <person name="Ye R."/>
            <person name="Li L."/>
            <person name="Wei W."/>
            <person name="Wang X."/>
            <person name="Wang C."/>
            <person name="Yang T."/>
            <person name="Huo Q."/>
            <person name="Li W."/>
            <person name="Guo W."/>
            <person name="Chen H."/>
            <person name="Zhou L."/>
            <person name="Ni X."/>
            <person name="Tian J."/>
            <person name="Zhou Y."/>
            <person name="Sheng Y."/>
            <person name="Liu T."/>
            <person name="Pan Y."/>
            <person name="Xia L."/>
            <person name="Li J."/>
            <person name="Zhao F."/>
            <person name="Cao W."/>
        </authorList>
    </citation>
    <scope>NUCLEOTIDE SEQUENCE</scope>
    <source>
        <strain evidence="1">Hyas-2018</strain>
    </source>
</reference>
<gene>
    <name evidence="1" type="ORF">HPB50_009521</name>
</gene>
<evidence type="ECO:0000313" key="2">
    <source>
        <dbReference type="Proteomes" id="UP000821845"/>
    </source>
</evidence>